<sequence length="255" mass="29080">MIIQKIVIDIFINVKIIAMAVENHIWNNDGDHLILFIDIMGFKDRVTRMDHNDLLNKLKEFKEKNDRLKPLLEDKKGELLRMVQFSDSIIIASLDDSKSALNRIVKAGVVLMQNALETGFALKGAIAKGPLTFDSELGIYFGLPLVDAYLLEEELKFYGIVFHHTVEELIQQYKERPPVKGGNGQYIPVLEHKIPLKSGKCSHYCILYHQLKKNLSKGDYSSVIKNHLKLFSRTVSGSPKIYIDNTLDFIENAHD</sequence>
<proteinExistence type="predicted"/>
<evidence type="ECO:0000313" key="1">
    <source>
        <dbReference type="EMBL" id="MBO8439173.1"/>
    </source>
</evidence>
<reference evidence="1" key="2">
    <citation type="journal article" date="2021" name="PeerJ">
        <title>Extensive microbial diversity within the chicken gut microbiome revealed by metagenomics and culture.</title>
        <authorList>
            <person name="Gilroy R."/>
            <person name="Ravi A."/>
            <person name="Getino M."/>
            <person name="Pursley I."/>
            <person name="Horton D.L."/>
            <person name="Alikhan N.F."/>
            <person name="Baker D."/>
            <person name="Gharbi K."/>
            <person name="Hall N."/>
            <person name="Watson M."/>
            <person name="Adriaenssens E.M."/>
            <person name="Foster-Nyarko E."/>
            <person name="Jarju S."/>
            <person name="Secka A."/>
            <person name="Antonio M."/>
            <person name="Oren A."/>
            <person name="Chaudhuri R.R."/>
            <person name="La Ragione R."/>
            <person name="Hildebrand F."/>
            <person name="Pallen M.J."/>
        </authorList>
    </citation>
    <scope>NUCLEOTIDE SEQUENCE</scope>
    <source>
        <strain evidence="1">3924</strain>
    </source>
</reference>
<comment type="caution">
    <text evidence="1">The sequence shown here is derived from an EMBL/GenBank/DDBJ whole genome shotgun (WGS) entry which is preliminary data.</text>
</comment>
<name>A0A940DIF0_9BACT</name>
<evidence type="ECO:0008006" key="3">
    <source>
        <dbReference type="Google" id="ProtNLM"/>
    </source>
</evidence>
<accession>A0A940DIF0</accession>
<dbReference type="Proteomes" id="UP000712007">
    <property type="component" value="Unassembled WGS sequence"/>
</dbReference>
<evidence type="ECO:0000313" key="2">
    <source>
        <dbReference type="Proteomes" id="UP000712007"/>
    </source>
</evidence>
<gene>
    <name evidence="1" type="ORF">IAC51_00805</name>
</gene>
<organism evidence="1 2">
    <name type="scientific">Candidatus Aphodosoma intestinipullorum</name>
    <dbReference type="NCBI Taxonomy" id="2840674"/>
    <lineage>
        <taxon>Bacteria</taxon>
        <taxon>Pseudomonadati</taxon>
        <taxon>Bacteroidota</taxon>
        <taxon>Bacteroidia</taxon>
        <taxon>Bacteroidales</taxon>
        <taxon>Candidatus Aphodosoma</taxon>
    </lineage>
</organism>
<reference evidence="1" key="1">
    <citation type="submission" date="2020-10" db="EMBL/GenBank/DDBJ databases">
        <authorList>
            <person name="Gilroy R."/>
        </authorList>
    </citation>
    <scope>NUCLEOTIDE SEQUENCE</scope>
    <source>
        <strain evidence="1">3924</strain>
    </source>
</reference>
<protein>
    <recommendedName>
        <fullName evidence="3">Guanylate cyclase domain-containing protein</fullName>
    </recommendedName>
</protein>
<dbReference type="AlphaFoldDB" id="A0A940DIF0"/>
<dbReference type="EMBL" id="JADIMV010000018">
    <property type="protein sequence ID" value="MBO8439173.1"/>
    <property type="molecule type" value="Genomic_DNA"/>
</dbReference>